<evidence type="ECO:0000256" key="3">
    <source>
        <dbReference type="ARBA" id="ARBA00022692"/>
    </source>
</evidence>
<proteinExistence type="predicted"/>
<evidence type="ECO:0000256" key="1">
    <source>
        <dbReference type="ARBA" id="ARBA00004651"/>
    </source>
</evidence>
<dbReference type="RefSeq" id="WP_274261651.1">
    <property type="nucleotide sequence ID" value="NZ_CP117884.1"/>
</dbReference>
<dbReference type="Proteomes" id="UP001220377">
    <property type="component" value="Chromosome"/>
</dbReference>
<dbReference type="EMBL" id="CP117884">
    <property type="protein sequence ID" value="WDF83462.1"/>
    <property type="molecule type" value="Genomic_DNA"/>
</dbReference>
<evidence type="ECO:0000313" key="7">
    <source>
        <dbReference type="EMBL" id="WDF83462.1"/>
    </source>
</evidence>
<evidence type="ECO:0000313" key="8">
    <source>
        <dbReference type="Proteomes" id="UP001220377"/>
    </source>
</evidence>
<keyword evidence="5 6" id="KW-0472">Membrane</keyword>
<dbReference type="NCBIfam" id="TIGR00765">
    <property type="entry name" value="yihY_not_rbn"/>
    <property type="match status" value="1"/>
</dbReference>
<evidence type="ECO:0000256" key="2">
    <source>
        <dbReference type="ARBA" id="ARBA00022475"/>
    </source>
</evidence>
<dbReference type="PIRSF" id="PIRSF035875">
    <property type="entry name" value="RNase_BN"/>
    <property type="match status" value="1"/>
</dbReference>
<dbReference type="PANTHER" id="PTHR30213">
    <property type="entry name" value="INNER MEMBRANE PROTEIN YHJD"/>
    <property type="match status" value="1"/>
</dbReference>
<dbReference type="InterPro" id="IPR017039">
    <property type="entry name" value="Virul_fac_BrkB"/>
</dbReference>
<protein>
    <submittedName>
        <fullName evidence="7">YihY/virulence factor BrkB family protein</fullName>
    </submittedName>
</protein>
<reference evidence="7 8" key="1">
    <citation type="submission" date="2023-02" db="EMBL/GenBank/DDBJ databases">
        <title>Genome sequence of Lacticaseibacillus sp. KACC 23028.</title>
        <authorList>
            <person name="Kim S."/>
            <person name="Heo J."/>
            <person name="Kwon S.-W."/>
        </authorList>
    </citation>
    <scope>NUCLEOTIDE SEQUENCE [LARGE SCALE GENOMIC DNA]</scope>
    <source>
        <strain evidence="7 8">KACC 23028</strain>
    </source>
</reference>
<organism evidence="7 8">
    <name type="scientific">Lacticaseibacillus pabuli</name>
    <dbReference type="NCBI Taxonomy" id="3025672"/>
    <lineage>
        <taxon>Bacteria</taxon>
        <taxon>Bacillati</taxon>
        <taxon>Bacillota</taxon>
        <taxon>Bacilli</taxon>
        <taxon>Lactobacillales</taxon>
        <taxon>Lactobacillaceae</taxon>
        <taxon>Lacticaseibacillus</taxon>
    </lineage>
</organism>
<name>A0ABY7WTH1_9LACO</name>
<feature type="transmembrane region" description="Helical" evidence="6">
    <location>
        <begin position="242"/>
        <end position="261"/>
    </location>
</feature>
<accession>A0ABY7WTH1</accession>
<evidence type="ECO:0000256" key="6">
    <source>
        <dbReference type="SAM" id="Phobius"/>
    </source>
</evidence>
<keyword evidence="2" id="KW-1003">Cell membrane</keyword>
<evidence type="ECO:0000256" key="5">
    <source>
        <dbReference type="ARBA" id="ARBA00023136"/>
    </source>
</evidence>
<comment type="subcellular location">
    <subcellularLocation>
        <location evidence="1">Cell membrane</location>
        <topology evidence="1">Multi-pass membrane protein</topology>
    </subcellularLocation>
</comment>
<feature type="transmembrane region" description="Helical" evidence="6">
    <location>
        <begin position="281"/>
        <end position="300"/>
    </location>
</feature>
<feature type="transmembrane region" description="Helical" evidence="6">
    <location>
        <begin position="63"/>
        <end position="85"/>
    </location>
</feature>
<keyword evidence="3 6" id="KW-0812">Transmembrane</keyword>
<keyword evidence="4 6" id="KW-1133">Transmembrane helix</keyword>
<dbReference type="PANTHER" id="PTHR30213:SF0">
    <property type="entry name" value="UPF0761 MEMBRANE PROTEIN YIHY"/>
    <property type="match status" value="1"/>
</dbReference>
<feature type="transmembrane region" description="Helical" evidence="6">
    <location>
        <begin position="210"/>
        <end position="230"/>
    </location>
</feature>
<keyword evidence="8" id="KW-1185">Reference proteome</keyword>
<dbReference type="Pfam" id="PF03631">
    <property type="entry name" value="Virul_fac_BrkB"/>
    <property type="match status" value="1"/>
</dbReference>
<sequence>MDKAKHIQAKLKATTMRLMRAGADRSKPLSHAQYPFKQKFAMFVQRFIQRYTRSEISTRAASVTYYGVLSMFPIFITVGNLLPVFGLRYEVILKYLRQVIPTNIVDWLDPIIRGLLDGSHGGVLSIGALATMWTASMAINEMRNSFNRIYRVRSQQNFILQRFLVMLVMIIVIGLLAGVLVAFTFGSQFLDWLGPKIGMNVHWLDVFNAWRWPVTIAAMLLAVGGMDFYLPNARIKFRTVLPGTLFTSATWIMLAQLFSYYMRYFGTKYSSYGTVGSVMVLMLWLNFAATFLLIGVVLNAELAEFYYGRAVDSRGRFRDWMDRRRGN</sequence>
<evidence type="ECO:0000256" key="4">
    <source>
        <dbReference type="ARBA" id="ARBA00022989"/>
    </source>
</evidence>
<feature type="transmembrane region" description="Helical" evidence="6">
    <location>
        <begin position="123"/>
        <end position="142"/>
    </location>
</feature>
<feature type="transmembrane region" description="Helical" evidence="6">
    <location>
        <begin position="163"/>
        <end position="190"/>
    </location>
</feature>
<gene>
    <name evidence="7" type="ORF">PQ472_04290</name>
</gene>